<accession>D0W846</accession>
<dbReference type="EMBL" id="ACEQ02000007">
    <property type="protein sequence ID" value="EEZ76174.1"/>
    <property type="molecule type" value="Genomic_DNA"/>
</dbReference>
<dbReference type="PROSITE" id="PS51257">
    <property type="entry name" value="PROKAR_LIPOPROTEIN"/>
    <property type="match status" value="1"/>
</dbReference>
<dbReference type="AlphaFoldDB" id="D0W846"/>
<name>D0W846_NEILA</name>
<proteinExistence type="predicted"/>
<evidence type="ECO:0008006" key="3">
    <source>
        <dbReference type="Google" id="ProtNLM"/>
    </source>
</evidence>
<comment type="caution">
    <text evidence="1">The sequence shown here is derived from an EMBL/GenBank/DDBJ whole genome shotgun (WGS) entry which is preliminary data.</text>
</comment>
<evidence type="ECO:0000313" key="1">
    <source>
        <dbReference type="EMBL" id="EEZ76174.1"/>
    </source>
</evidence>
<gene>
    <name evidence="1" type="ORF">NEILACOT_03699</name>
</gene>
<sequence>MLYFKRKLILCVFLFFGCVLRCVDLPYAVPDRLCFIIRRDGLIY</sequence>
<reference evidence="1 2" key="1">
    <citation type="submission" date="2009-10" db="EMBL/GenBank/DDBJ databases">
        <authorList>
            <person name="Weinstock G."/>
            <person name="Sodergren E."/>
            <person name="Clifton S."/>
            <person name="Fulton L."/>
            <person name="Fulton B."/>
            <person name="Courtney L."/>
            <person name="Fronick C."/>
            <person name="Harrison M."/>
            <person name="Strong C."/>
            <person name="Farmer C."/>
            <person name="Delahaunty K."/>
            <person name="Markovic C."/>
            <person name="Hall O."/>
            <person name="Minx P."/>
            <person name="Tomlinson C."/>
            <person name="Mitreva M."/>
            <person name="Nelson J."/>
            <person name="Hou S."/>
            <person name="Wollam A."/>
            <person name="Pepin K.H."/>
            <person name="Johnson M."/>
            <person name="Bhonagiri V."/>
            <person name="Nash W.E."/>
            <person name="Warren W."/>
            <person name="Chinwalla A."/>
            <person name="Mardis E.R."/>
            <person name="Wilson R.K."/>
        </authorList>
    </citation>
    <scope>NUCLEOTIDE SEQUENCE [LARGE SCALE GENOMIC DNA]</scope>
    <source>
        <strain evidence="1 2">ATCC 23970</strain>
    </source>
</reference>
<organism evidence="1 2">
    <name type="scientific">Neisseria lactamica ATCC 23970</name>
    <dbReference type="NCBI Taxonomy" id="546265"/>
    <lineage>
        <taxon>Bacteria</taxon>
        <taxon>Pseudomonadati</taxon>
        <taxon>Pseudomonadota</taxon>
        <taxon>Betaproteobacteria</taxon>
        <taxon>Neisseriales</taxon>
        <taxon>Neisseriaceae</taxon>
        <taxon>Neisseria</taxon>
    </lineage>
</organism>
<evidence type="ECO:0000313" key="2">
    <source>
        <dbReference type="Proteomes" id="UP000003843"/>
    </source>
</evidence>
<dbReference type="Proteomes" id="UP000003843">
    <property type="component" value="Unassembled WGS sequence"/>
</dbReference>
<protein>
    <recommendedName>
        <fullName evidence="3">Lipoprotein</fullName>
    </recommendedName>
</protein>